<reference evidence="1" key="1">
    <citation type="submission" date="2024-12" db="EMBL/GenBank/DDBJ databases">
        <title>Comparative genomics and development of molecular markers within Purpureocillium lilacinum and among Purpureocillium species.</title>
        <authorList>
            <person name="Yeh Z.-Y."/>
            <person name="Ni N.-T."/>
            <person name="Lo P.-H."/>
            <person name="Mushyakhwo K."/>
            <person name="Lin C.-F."/>
            <person name="Nai Y.-S."/>
        </authorList>
    </citation>
    <scope>NUCLEOTIDE SEQUENCE</scope>
    <source>
        <strain evidence="1">NCHU-NPUST-175</strain>
    </source>
</reference>
<organism evidence="1 2">
    <name type="scientific">Purpureocillium lilacinum</name>
    <name type="common">Paecilomyces lilacinus</name>
    <dbReference type="NCBI Taxonomy" id="33203"/>
    <lineage>
        <taxon>Eukaryota</taxon>
        <taxon>Fungi</taxon>
        <taxon>Dikarya</taxon>
        <taxon>Ascomycota</taxon>
        <taxon>Pezizomycotina</taxon>
        <taxon>Sordariomycetes</taxon>
        <taxon>Hypocreomycetidae</taxon>
        <taxon>Hypocreales</taxon>
        <taxon>Ophiocordycipitaceae</taxon>
        <taxon>Purpureocillium</taxon>
    </lineage>
</organism>
<protein>
    <submittedName>
        <fullName evidence="1">Uncharacterized protein</fullName>
    </submittedName>
</protein>
<sequence length="503" mass="54689">MGLKALVKRFELQNVSALTNDDVRPCEAERRTWNFLAFHNYWLLINCNIATFLTGSALIPLGLTWWQAIISIVVGNIIATTALLLSSLAGAYYHIGFPVYSRAIWGIWGSQFTIWNRIFLSFVWYGFQAWVGGECIYMILLSWDPKYESRIPNTIPADTGMTSAQFVAYAPAVLLVRGDGNLYILSGIAGVGAGHDGIGRLRQHHKLGPHHPLDWRAQQHCLADGVRSHVHCRIHRRGHSQPKRLRSFGKAPRDAIWGQAIAYPLYCNYAAVLGILVVAATQHRFDGEAIWNPPTLFVRLLEKDPSSGTRAAVFFAGLALVVSQLGSSIPGNALAGGIDLASTFPKYINIRRGAYITALISPAVNPWRLVNTATIFLTVLSSYGIFLAPMTGMMTANYLIVCKRKFKVDDLYRGDKGSIYCGLSVSSHPPRLCVASQHVGDGDGRGRGTVLPQLPVRLSGEHAGLHAPALGVPGQGAGRVRARAHVGSGASATLPRPLGLGGR</sequence>
<dbReference type="EMBL" id="JBGNUJ010000012">
    <property type="protein sequence ID" value="KAL3953245.1"/>
    <property type="molecule type" value="Genomic_DNA"/>
</dbReference>
<accession>A0ACC4DA62</accession>
<gene>
    <name evidence="1" type="ORF">ACCO45_013188</name>
</gene>
<evidence type="ECO:0000313" key="2">
    <source>
        <dbReference type="Proteomes" id="UP001638806"/>
    </source>
</evidence>
<name>A0ACC4DA62_PURLI</name>
<dbReference type="Proteomes" id="UP001638806">
    <property type="component" value="Unassembled WGS sequence"/>
</dbReference>
<evidence type="ECO:0000313" key="1">
    <source>
        <dbReference type="EMBL" id="KAL3953245.1"/>
    </source>
</evidence>
<comment type="caution">
    <text evidence="1">The sequence shown here is derived from an EMBL/GenBank/DDBJ whole genome shotgun (WGS) entry which is preliminary data.</text>
</comment>
<proteinExistence type="predicted"/>
<keyword evidence="2" id="KW-1185">Reference proteome</keyword>